<sequence>MKITRIRLKGFRNFKNSLINVTEKTLIIGANDVGKSNMLHAMRILLDRSMSDWDIEPKDSDFYCHEETNELAIYIRFEEVTEDCVLSKLPGKVSDDGVLYLGFKAWKDTHDYKFYAGSSFELLEEIQERFYRKVLHLKYISSNRDLAGYIKREKKGLLKEAQDKRTPAQEKADDKSISTIEKKLSEVNDKIVSLAYVNKATEAINTELKELSFHHEGQEVIFDIGASDVNSFIENLHLSSKVNTSNLAIGGDGRNNQIFLALWAAKNGINEDNPLEVVFYCIEEPEAHLHPHQQRKLAEYLIKTLKGQVFITSHSPQIASEFSPNSIVRLKHTGKSTNAASKGCSKIIEDSIYEFGYRLNVIAAEAFFANVVFLVEGPSEILFYKVLARELDIDLDRLNISVLVADGIGFDVFVKVLNALAIDWVVRTDNDVFKIPKKSEYRMAGLQRAISVYDKNVGTDGDIDRMIKEKSHLLTGFPLKTPPKSTLEAVKELITELEIYNIFLSETDLEQDMLGQGLKTSIFKHLGVDTNADALEQMQKRKASFMFEYLRKNATVLKKLKKSALAAPLLACQKIITGSSK</sequence>
<evidence type="ECO:0000259" key="1">
    <source>
        <dbReference type="Pfam" id="PF13175"/>
    </source>
</evidence>
<evidence type="ECO:0000313" key="3">
    <source>
        <dbReference type="EMBL" id="SEO09583.1"/>
    </source>
</evidence>
<dbReference type="Pfam" id="PF20469">
    <property type="entry name" value="OLD-like_TOPRIM"/>
    <property type="match status" value="1"/>
</dbReference>
<dbReference type="OrthoDB" id="9792800at2"/>
<dbReference type="Gene3D" id="3.40.50.300">
    <property type="entry name" value="P-loop containing nucleotide triphosphate hydrolases"/>
    <property type="match status" value="1"/>
</dbReference>
<evidence type="ECO:0000259" key="2">
    <source>
        <dbReference type="Pfam" id="PF20469"/>
    </source>
</evidence>
<dbReference type="GO" id="GO:0004519">
    <property type="term" value="F:endonuclease activity"/>
    <property type="evidence" value="ECO:0007669"/>
    <property type="project" value="UniProtKB-KW"/>
</dbReference>
<dbReference type="InterPro" id="IPR051396">
    <property type="entry name" value="Bact_Antivir_Def_Nuclease"/>
</dbReference>
<dbReference type="STRING" id="551995.SAMN05192574_105285"/>
<dbReference type="CDD" id="cd01026">
    <property type="entry name" value="TOPRIM_OLD"/>
    <property type="match status" value="1"/>
</dbReference>
<protein>
    <submittedName>
        <fullName evidence="3">Putative ATP-dependent endonuclease of the OLD family</fullName>
    </submittedName>
</protein>
<dbReference type="SUPFAM" id="SSF52540">
    <property type="entry name" value="P-loop containing nucleoside triphosphate hydrolases"/>
    <property type="match status" value="1"/>
</dbReference>
<dbReference type="Proteomes" id="UP000198942">
    <property type="component" value="Unassembled WGS sequence"/>
</dbReference>
<organism evidence="3 4">
    <name type="scientific">Mucilaginibacter gossypiicola</name>
    <dbReference type="NCBI Taxonomy" id="551995"/>
    <lineage>
        <taxon>Bacteria</taxon>
        <taxon>Pseudomonadati</taxon>
        <taxon>Bacteroidota</taxon>
        <taxon>Sphingobacteriia</taxon>
        <taxon>Sphingobacteriales</taxon>
        <taxon>Sphingobacteriaceae</taxon>
        <taxon>Mucilaginibacter</taxon>
    </lineage>
</organism>
<keyword evidence="3" id="KW-0540">Nuclease</keyword>
<dbReference type="InterPro" id="IPR022602">
    <property type="entry name" value="DUF2813"/>
</dbReference>
<dbReference type="InterPro" id="IPR041685">
    <property type="entry name" value="AAA_GajA/Old/RecF-like"/>
</dbReference>
<name>A0A1H8LWU3_9SPHI</name>
<dbReference type="InterPro" id="IPR034139">
    <property type="entry name" value="TOPRIM_OLD"/>
</dbReference>
<dbReference type="Pfam" id="PF11398">
    <property type="entry name" value="DUF2813"/>
    <property type="match status" value="1"/>
</dbReference>
<feature type="domain" description="Endonuclease GajA/Old nuclease/RecF-like AAA" evidence="1">
    <location>
        <begin position="133"/>
        <end position="319"/>
    </location>
</feature>
<feature type="domain" description="OLD protein-like TOPRIM" evidence="2">
    <location>
        <begin position="367"/>
        <end position="431"/>
    </location>
</feature>
<dbReference type="AlphaFoldDB" id="A0A1H8LWU3"/>
<dbReference type="EMBL" id="FOCL01000005">
    <property type="protein sequence ID" value="SEO09583.1"/>
    <property type="molecule type" value="Genomic_DNA"/>
</dbReference>
<dbReference type="RefSeq" id="WP_091212133.1">
    <property type="nucleotide sequence ID" value="NZ_FOCL01000005.1"/>
</dbReference>
<proteinExistence type="predicted"/>
<keyword evidence="3" id="KW-0378">Hydrolase</keyword>
<keyword evidence="3" id="KW-0255">Endonuclease</keyword>
<dbReference type="PANTHER" id="PTHR43581:SF4">
    <property type="entry name" value="ATP_GTP PHOSPHATASE"/>
    <property type="match status" value="1"/>
</dbReference>
<keyword evidence="4" id="KW-1185">Reference proteome</keyword>
<reference evidence="4" key="1">
    <citation type="submission" date="2016-10" db="EMBL/GenBank/DDBJ databases">
        <authorList>
            <person name="Varghese N."/>
            <person name="Submissions S."/>
        </authorList>
    </citation>
    <scope>NUCLEOTIDE SEQUENCE [LARGE SCALE GENOMIC DNA]</scope>
    <source>
        <strain evidence="4">Gh-48</strain>
    </source>
</reference>
<evidence type="ECO:0000313" key="4">
    <source>
        <dbReference type="Proteomes" id="UP000198942"/>
    </source>
</evidence>
<dbReference type="Pfam" id="PF13175">
    <property type="entry name" value="AAA_15"/>
    <property type="match status" value="1"/>
</dbReference>
<accession>A0A1H8LWU3</accession>
<gene>
    <name evidence="3" type="ORF">SAMN05192574_105285</name>
</gene>
<dbReference type="PANTHER" id="PTHR43581">
    <property type="entry name" value="ATP/GTP PHOSPHATASE"/>
    <property type="match status" value="1"/>
</dbReference>
<dbReference type="InterPro" id="IPR027417">
    <property type="entry name" value="P-loop_NTPase"/>
</dbReference>